<dbReference type="GeneID" id="17825074"/>
<dbReference type="Proteomes" id="UP000201835">
    <property type="component" value="Segment"/>
</dbReference>
<keyword evidence="2" id="KW-1185">Reference proteome</keyword>
<evidence type="ECO:0000313" key="2">
    <source>
        <dbReference type="Proteomes" id="UP000201835"/>
    </source>
</evidence>
<dbReference type="InterPro" id="IPR027417">
    <property type="entry name" value="P-loop_NTPase"/>
</dbReference>
<dbReference type="SUPFAM" id="SSF52540">
    <property type="entry name" value="P-loop containing nucleoside triphosphate hydrolases"/>
    <property type="match status" value="1"/>
</dbReference>
<proteinExistence type="predicted"/>
<reference evidence="1 2" key="1">
    <citation type="journal article" date="2015" name="J Appl Environ Microbiol">
        <title>Complete Genome Sequence Analysis of Two Pseudomonas plecoglossicida Phages, Potential Therapeutic Agents.</title>
        <authorList>
            <person name="Kawato Y."/>
            <person name="Yasuike M."/>
            <person name="Nakamura Y."/>
            <person name="Shigenobu Y."/>
            <person name="Fujiwara A."/>
            <person name="Sano M."/>
            <person name="Nakai T."/>
        </authorList>
    </citation>
    <scope>NUCLEOTIDE SEQUENCE [LARGE SCALE GENOMIC DNA]</scope>
</reference>
<keyword evidence="1" id="KW-0378">Hydrolase</keyword>
<keyword evidence="1" id="KW-0347">Helicase</keyword>
<sequence>MAIFKIEDAQREGARLVLGIGGISGSGKTYSALQVAWGLANYDSSKVGLLCTENRRGRLYADILVDAQGKVHKFKVGDLTPPFSPARYIEAIQLFVAAGVEVLVIDSVSHEWEGQGGCEDIAHSGSSRNPEWNKAKREHKSFMNAMLQSPVHVIPCMRAREKVTLEKDAQGKTQYVPQGVLPIQEKNFTFELTASLMMWGGGKSREILKCPAELESIFGTTGEWAEGYLTHEHGKMLRDWVDGGRQLDDGVQRARDSLQMACEAGMDALVAAWKALPAQMRKAISSDGKCPDDLKRSAEAFDAQRKSGGDAELDDLNAAVLGEHGQA</sequence>
<keyword evidence="1" id="KW-0067">ATP-binding</keyword>
<dbReference type="Pfam" id="PF13479">
    <property type="entry name" value="AAA_24"/>
    <property type="match status" value="1"/>
</dbReference>
<organism evidence="1 2">
    <name type="scientific">Pseudomonas phage PPpW-3</name>
    <dbReference type="NCBI Taxonomy" id="1279082"/>
    <lineage>
        <taxon>Viruses</taxon>
        <taxon>Duplodnaviria</taxon>
        <taxon>Heunggongvirae</taxon>
        <taxon>Uroviricota</taxon>
        <taxon>Caudoviricetes</taxon>
        <taxon>Hiroshimavirus</taxon>
        <taxon>Hiroshimavirus PPpW3</taxon>
    </lineage>
</organism>
<dbReference type="EMBL" id="AB775548">
    <property type="protein sequence ID" value="BAO20631.1"/>
    <property type="molecule type" value="Genomic_DNA"/>
</dbReference>
<dbReference type="KEGG" id="vg:17825074"/>
<dbReference type="Gene3D" id="3.40.50.300">
    <property type="entry name" value="P-loop containing nucleotide triphosphate hydrolases"/>
    <property type="match status" value="1"/>
</dbReference>
<dbReference type="RefSeq" id="YP_008873207.1">
    <property type="nucleotide sequence ID" value="NC_023006.1"/>
</dbReference>
<evidence type="ECO:0000313" key="1">
    <source>
        <dbReference type="EMBL" id="BAO20631.1"/>
    </source>
</evidence>
<dbReference type="OrthoDB" id="3981at10239"/>
<dbReference type="GO" id="GO:0004386">
    <property type="term" value="F:helicase activity"/>
    <property type="evidence" value="ECO:0007669"/>
    <property type="project" value="UniProtKB-KW"/>
</dbReference>
<name>V5YUP8_9CAUD</name>
<protein>
    <submittedName>
        <fullName evidence="1">Putative replicative DNA helicase</fullName>
    </submittedName>
</protein>
<keyword evidence="1" id="KW-0547">Nucleotide-binding</keyword>
<accession>V5YUP8</accession>